<dbReference type="Proteomes" id="UP000054217">
    <property type="component" value="Unassembled WGS sequence"/>
</dbReference>
<feature type="domain" description="DDE Tnp4" evidence="3">
    <location>
        <begin position="2"/>
        <end position="65"/>
    </location>
</feature>
<evidence type="ECO:0000256" key="1">
    <source>
        <dbReference type="ARBA" id="ARBA00001968"/>
    </source>
</evidence>
<keyword evidence="2" id="KW-0479">Metal-binding</keyword>
<dbReference type="InterPro" id="IPR027806">
    <property type="entry name" value="HARBI1_dom"/>
</dbReference>
<dbReference type="InParanoid" id="A0A0C3JW75"/>
<evidence type="ECO:0000313" key="5">
    <source>
        <dbReference type="Proteomes" id="UP000054217"/>
    </source>
</evidence>
<evidence type="ECO:0000313" key="4">
    <source>
        <dbReference type="EMBL" id="KIO01707.1"/>
    </source>
</evidence>
<dbReference type="GO" id="GO:0046872">
    <property type="term" value="F:metal ion binding"/>
    <property type="evidence" value="ECO:0007669"/>
    <property type="project" value="UniProtKB-KW"/>
</dbReference>
<protein>
    <recommendedName>
        <fullName evidence="3">DDE Tnp4 domain-containing protein</fullName>
    </recommendedName>
</protein>
<reference evidence="4 5" key="1">
    <citation type="submission" date="2014-04" db="EMBL/GenBank/DDBJ databases">
        <authorList>
            <consortium name="DOE Joint Genome Institute"/>
            <person name="Kuo A."/>
            <person name="Kohler A."/>
            <person name="Costa M.D."/>
            <person name="Nagy L.G."/>
            <person name="Floudas D."/>
            <person name="Copeland A."/>
            <person name="Barry K.W."/>
            <person name="Cichocki N."/>
            <person name="Veneault-Fourrey C."/>
            <person name="LaButti K."/>
            <person name="Lindquist E.A."/>
            <person name="Lipzen A."/>
            <person name="Lundell T."/>
            <person name="Morin E."/>
            <person name="Murat C."/>
            <person name="Sun H."/>
            <person name="Tunlid A."/>
            <person name="Henrissat B."/>
            <person name="Grigoriev I.V."/>
            <person name="Hibbett D.S."/>
            <person name="Martin F."/>
            <person name="Nordberg H.P."/>
            <person name="Cantor M.N."/>
            <person name="Hua S.X."/>
        </authorList>
    </citation>
    <scope>NUCLEOTIDE SEQUENCE [LARGE SCALE GENOMIC DNA]</scope>
    <source>
        <strain evidence="4 5">Marx 270</strain>
    </source>
</reference>
<dbReference type="Pfam" id="PF13359">
    <property type="entry name" value="DDE_Tnp_4"/>
    <property type="match status" value="1"/>
</dbReference>
<evidence type="ECO:0000259" key="3">
    <source>
        <dbReference type="Pfam" id="PF13359"/>
    </source>
</evidence>
<dbReference type="AlphaFoldDB" id="A0A0C3JW75"/>
<dbReference type="OrthoDB" id="2649667at2759"/>
<evidence type="ECO:0000256" key="2">
    <source>
        <dbReference type="ARBA" id="ARBA00022723"/>
    </source>
</evidence>
<name>A0A0C3JW75_PISTI</name>
<comment type="cofactor">
    <cofactor evidence="1">
        <name>a divalent metal cation</name>
        <dbReference type="ChEBI" id="CHEBI:60240"/>
    </cofactor>
</comment>
<sequence>IPPQHWIWANSMHPTEKWGAVLFKKPCRGHLTHRQNIYNHYVSKFSEQVDHAFAALKGQFQSLHEFWHKVATAKDLHVAIYWIYH</sequence>
<dbReference type="HOGENOM" id="CLU_018552_9_2_1"/>
<feature type="non-terminal residue" evidence="4">
    <location>
        <position position="1"/>
    </location>
</feature>
<gene>
    <name evidence="4" type="ORF">M404DRAFT_149494</name>
</gene>
<accession>A0A0C3JW75</accession>
<proteinExistence type="predicted"/>
<keyword evidence="5" id="KW-1185">Reference proteome</keyword>
<dbReference type="EMBL" id="KN831986">
    <property type="protein sequence ID" value="KIO01707.1"/>
    <property type="molecule type" value="Genomic_DNA"/>
</dbReference>
<reference evidence="5" key="2">
    <citation type="submission" date="2015-01" db="EMBL/GenBank/DDBJ databases">
        <title>Evolutionary Origins and Diversification of the Mycorrhizal Mutualists.</title>
        <authorList>
            <consortium name="DOE Joint Genome Institute"/>
            <consortium name="Mycorrhizal Genomics Consortium"/>
            <person name="Kohler A."/>
            <person name="Kuo A."/>
            <person name="Nagy L.G."/>
            <person name="Floudas D."/>
            <person name="Copeland A."/>
            <person name="Barry K.W."/>
            <person name="Cichocki N."/>
            <person name="Veneault-Fourrey C."/>
            <person name="LaButti K."/>
            <person name="Lindquist E.A."/>
            <person name="Lipzen A."/>
            <person name="Lundell T."/>
            <person name="Morin E."/>
            <person name="Murat C."/>
            <person name="Riley R."/>
            <person name="Ohm R."/>
            <person name="Sun H."/>
            <person name="Tunlid A."/>
            <person name="Henrissat B."/>
            <person name="Grigoriev I.V."/>
            <person name="Hibbett D.S."/>
            <person name="Martin F."/>
        </authorList>
    </citation>
    <scope>NUCLEOTIDE SEQUENCE [LARGE SCALE GENOMIC DNA]</scope>
    <source>
        <strain evidence="5">Marx 270</strain>
    </source>
</reference>
<organism evidence="4 5">
    <name type="scientific">Pisolithus tinctorius Marx 270</name>
    <dbReference type="NCBI Taxonomy" id="870435"/>
    <lineage>
        <taxon>Eukaryota</taxon>
        <taxon>Fungi</taxon>
        <taxon>Dikarya</taxon>
        <taxon>Basidiomycota</taxon>
        <taxon>Agaricomycotina</taxon>
        <taxon>Agaricomycetes</taxon>
        <taxon>Agaricomycetidae</taxon>
        <taxon>Boletales</taxon>
        <taxon>Sclerodermatineae</taxon>
        <taxon>Pisolithaceae</taxon>
        <taxon>Pisolithus</taxon>
    </lineage>
</organism>